<evidence type="ECO:0000256" key="4">
    <source>
        <dbReference type="PROSITE-ProRule" id="PRU00335"/>
    </source>
</evidence>
<dbReference type="PRINTS" id="PR00455">
    <property type="entry name" value="HTHTETR"/>
</dbReference>
<feature type="domain" description="HTH tetR-type" evidence="6">
    <location>
        <begin position="23"/>
        <end position="83"/>
    </location>
</feature>
<dbReference type="FunFam" id="1.10.10.60:FF:000141">
    <property type="entry name" value="TetR family transcriptional regulator"/>
    <property type="match status" value="1"/>
</dbReference>
<evidence type="ECO:0000256" key="2">
    <source>
        <dbReference type="ARBA" id="ARBA00023125"/>
    </source>
</evidence>
<evidence type="ECO:0000256" key="1">
    <source>
        <dbReference type="ARBA" id="ARBA00023015"/>
    </source>
</evidence>
<reference evidence="7 8" key="1">
    <citation type="submission" date="2019-03" db="EMBL/GenBank/DDBJ databases">
        <authorList>
            <person name="Nijsse B."/>
        </authorList>
    </citation>
    <scope>NUCLEOTIDE SEQUENCE [LARGE SCALE GENOMIC DNA]</scope>
    <source>
        <strain evidence="7">Desulfoluna butyratoxydans MSL71</strain>
    </source>
</reference>
<sequence>MQENTDTTRQEKPSTARRRREKAHRERTILDAALNLFVAKGFHKTSANEIANAAEVSVGTVYFYFKNKEALLIRLTEEISYELRKLVGSEFTNSDGTLDGFRRAGISFFKDFCIPHPEKVTLLFREAVGHSQAVEKARKKGFTQLTEDVRKAILFMAENMGRPLTDPDSADVLAVSIVGIYERVAYNYLFWKEEEADILKVGEDAVTFLVAGVDRFLKP</sequence>
<dbReference type="PANTHER" id="PTHR30055">
    <property type="entry name" value="HTH-TYPE TRANSCRIPTIONAL REGULATOR RUTR"/>
    <property type="match status" value="1"/>
</dbReference>
<dbReference type="PANTHER" id="PTHR30055:SF234">
    <property type="entry name" value="HTH-TYPE TRANSCRIPTIONAL REGULATOR BETI"/>
    <property type="match status" value="1"/>
</dbReference>
<dbReference type="InterPro" id="IPR001647">
    <property type="entry name" value="HTH_TetR"/>
</dbReference>
<evidence type="ECO:0000313" key="7">
    <source>
        <dbReference type="EMBL" id="VFQ43925.1"/>
    </source>
</evidence>
<name>A0A4U8YJI9_9BACT</name>
<dbReference type="PROSITE" id="PS50977">
    <property type="entry name" value="HTH_TETR_2"/>
    <property type="match status" value="1"/>
</dbReference>
<protein>
    <submittedName>
        <fullName evidence="7">Dna-binding hth domain tetr-type</fullName>
    </submittedName>
</protein>
<dbReference type="PROSITE" id="PS01081">
    <property type="entry name" value="HTH_TETR_1"/>
    <property type="match status" value="1"/>
</dbReference>
<evidence type="ECO:0000256" key="3">
    <source>
        <dbReference type="ARBA" id="ARBA00023163"/>
    </source>
</evidence>
<gene>
    <name evidence="7" type="ORF">MSL71_15680</name>
</gene>
<keyword evidence="1" id="KW-0805">Transcription regulation</keyword>
<dbReference type="Pfam" id="PF00440">
    <property type="entry name" value="TetR_N"/>
    <property type="match status" value="1"/>
</dbReference>
<feature type="compositionally biased region" description="Basic and acidic residues" evidence="5">
    <location>
        <begin position="1"/>
        <end position="14"/>
    </location>
</feature>
<dbReference type="GO" id="GO:0003700">
    <property type="term" value="F:DNA-binding transcription factor activity"/>
    <property type="evidence" value="ECO:0007669"/>
    <property type="project" value="TreeGrafter"/>
</dbReference>
<proteinExistence type="predicted"/>
<dbReference type="AlphaFoldDB" id="A0A4U8YJI9"/>
<keyword evidence="8" id="KW-1185">Reference proteome</keyword>
<dbReference type="InterPro" id="IPR050109">
    <property type="entry name" value="HTH-type_TetR-like_transc_reg"/>
</dbReference>
<dbReference type="Proteomes" id="UP000507962">
    <property type="component" value="Unassembled WGS sequence"/>
</dbReference>
<keyword evidence="2 4" id="KW-0238">DNA-binding</keyword>
<feature type="region of interest" description="Disordered" evidence="5">
    <location>
        <begin position="1"/>
        <end position="25"/>
    </location>
</feature>
<dbReference type="RefSeq" id="WP_180138460.1">
    <property type="nucleotide sequence ID" value="NZ_CAADHO010000002.1"/>
</dbReference>
<organism evidence="7 8">
    <name type="scientific">Desulfoluna butyratoxydans</name>
    <dbReference type="NCBI Taxonomy" id="231438"/>
    <lineage>
        <taxon>Bacteria</taxon>
        <taxon>Pseudomonadati</taxon>
        <taxon>Thermodesulfobacteriota</taxon>
        <taxon>Desulfobacteria</taxon>
        <taxon>Desulfobacterales</taxon>
        <taxon>Desulfolunaceae</taxon>
        <taxon>Desulfoluna</taxon>
    </lineage>
</organism>
<evidence type="ECO:0000313" key="8">
    <source>
        <dbReference type="Proteomes" id="UP000507962"/>
    </source>
</evidence>
<dbReference type="InterPro" id="IPR023772">
    <property type="entry name" value="DNA-bd_HTH_TetR-type_CS"/>
</dbReference>
<evidence type="ECO:0000256" key="5">
    <source>
        <dbReference type="SAM" id="MobiDB-lite"/>
    </source>
</evidence>
<evidence type="ECO:0000259" key="6">
    <source>
        <dbReference type="PROSITE" id="PS50977"/>
    </source>
</evidence>
<feature type="DNA-binding region" description="H-T-H motif" evidence="4">
    <location>
        <begin position="46"/>
        <end position="65"/>
    </location>
</feature>
<accession>A0A4U8YJI9</accession>
<dbReference type="EMBL" id="CAADHO010000002">
    <property type="protein sequence ID" value="VFQ43925.1"/>
    <property type="molecule type" value="Genomic_DNA"/>
</dbReference>
<dbReference type="GO" id="GO:0000976">
    <property type="term" value="F:transcription cis-regulatory region binding"/>
    <property type="evidence" value="ECO:0007669"/>
    <property type="project" value="TreeGrafter"/>
</dbReference>
<keyword evidence="3" id="KW-0804">Transcription</keyword>
<dbReference type="SUPFAM" id="SSF46689">
    <property type="entry name" value="Homeodomain-like"/>
    <property type="match status" value="1"/>
</dbReference>
<dbReference type="InterPro" id="IPR009057">
    <property type="entry name" value="Homeodomain-like_sf"/>
</dbReference>
<dbReference type="Gene3D" id="1.10.357.10">
    <property type="entry name" value="Tetracycline Repressor, domain 2"/>
    <property type="match status" value="1"/>
</dbReference>